<dbReference type="InterPro" id="IPR011051">
    <property type="entry name" value="RmlC_Cupin_sf"/>
</dbReference>
<reference evidence="2 3" key="1">
    <citation type="submission" date="2020-02" db="EMBL/GenBank/DDBJ databases">
        <title>Draft genome sequence of two Spirosoma agri KCTC 52727 and Spirosoma terrae KCTC 52035.</title>
        <authorList>
            <person name="Rojas J."/>
            <person name="Ambika Manirajan B."/>
            <person name="Suarez C."/>
            <person name="Ratering S."/>
            <person name="Schnell S."/>
        </authorList>
    </citation>
    <scope>NUCLEOTIDE SEQUENCE [LARGE SCALE GENOMIC DNA]</scope>
    <source>
        <strain evidence="2 3">KCTC 52035</strain>
    </source>
</reference>
<accession>A0A6L9LBI9</accession>
<proteinExistence type="predicted"/>
<dbReference type="PANTHER" id="PTHR33387:SF3">
    <property type="entry name" value="DUF985 DOMAIN-CONTAINING PROTEIN"/>
    <property type="match status" value="1"/>
</dbReference>
<sequence length="176" mass="19557">MKDAAYYVQALNMQPHPEGGYFVETYRSTEHIAHSALPNRFSGDRVFGTAIYFLLESHHISALHRIQADELWHFYTGGPLDVFVITQEGELTIIKLGNNPDRGEVFQAVVPAGCWFGSKPAQGSSFSLVGCTVAPGFDFADFEMADRDTLLRQYPQHKTIIETLSEPPGRPAVQAI</sequence>
<dbReference type="SUPFAM" id="SSF51182">
    <property type="entry name" value="RmlC-like cupins"/>
    <property type="match status" value="1"/>
</dbReference>
<dbReference type="InterPro" id="IPR039935">
    <property type="entry name" value="YML079W-like"/>
</dbReference>
<evidence type="ECO:0000259" key="1">
    <source>
        <dbReference type="Pfam" id="PF06172"/>
    </source>
</evidence>
<feature type="domain" description="DUF985" evidence="1">
    <location>
        <begin position="6"/>
        <end position="145"/>
    </location>
</feature>
<dbReference type="RefSeq" id="WP_163953831.1">
    <property type="nucleotide sequence ID" value="NZ_JAAFZH010000014.1"/>
</dbReference>
<protein>
    <submittedName>
        <fullName evidence="2">Cupin domain-containing protein</fullName>
    </submittedName>
</protein>
<dbReference type="PANTHER" id="PTHR33387">
    <property type="entry name" value="RMLC-LIKE JELLY ROLL FOLD PROTEIN"/>
    <property type="match status" value="1"/>
</dbReference>
<dbReference type="InterPro" id="IPR009327">
    <property type="entry name" value="Cupin_DUF985"/>
</dbReference>
<dbReference type="Gene3D" id="2.60.120.10">
    <property type="entry name" value="Jelly Rolls"/>
    <property type="match status" value="1"/>
</dbReference>
<dbReference type="Pfam" id="PF06172">
    <property type="entry name" value="Cupin_5"/>
    <property type="match status" value="1"/>
</dbReference>
<dbReference type="Proteomes" id="UP000474175">
    <property type="component" value="Unassembled WGS sequence"/>
</dbReference>
<organism evidence="2 3">
    <name type="scientific">Spirosoma terrae</name>
    <dbReference type="NCBI Taxonomy" id="1968276"/>
    <lineage>
        <taxon>Bacteria</taxon>
        <taxon>Pseudomonadati</taxon>
        <taxon>Bacteroidota</taxon>
        <taxon>Cytophagia</taxon>
        <taxon>Cytophagales</taxon>
        <taxon>Cytophagaceae</taxon>
        <taxon>Spirosoma</taxon>
    </lineage>
</organism>
<dbReference type="AlphaFoldDB" id="A0A6L9LBI9"/>
<name>A0A6L9LBI9_9BACT</name>
<evidence type="ECO:0000313" key="2">
    <source>
        <dbReference type="EMBL" id="NDU97904.1"/>
    </source>
</evidence>
<evidence type="ECO:0000313" key="3">
    <source>
        <dbReference type="Proteomes" id="UP000474175"/>
    </source>
</evidence>
<dbReference type="CDD" id="cd06121">
    <property type="entry name" value="cupin_YML079wp"/>
    <property type="match status" value="1"/>
</dbReference>
<dbReference type="InterPro" id="IPR014710">
    <property type="entry name" value="RmlC-like_jellyroll"/>
</dbReference>
<gene>
    <name evidence="2" type="ORF">GK108_23670</name>
</gene>
<comment type="caution">
    <text evidence="2">The sequence shown here is derived from an EMBL/GenBank/DDBJ whole genome shotgun (WGS) entry which is preliminary data.</text>
</comment>
<keyword evidence="3" id="KW-1185">Reference proteome</keyword>
<dbReference type="EMBL" id="JAAFZH010000014">
    <property type="protein sequence ID" value="NDU97904.1"/>
    <property type="molecule type" value="Genomic_DNA"/>
</dbReference>